<dbReference type="Pfam" id="PF17131">
    <property type="entry name" value="LolA_like"/>
    <property type="match status" value="1"/>
</dbReference>
<protein>
    <recommendedName>
        <fullName evidence="1">Uncharacterized protein TP-0789 domain-containing protein</fullName>
    </recommendedName>
</protein>
<evidence type="ECO:0000259" key="1">
    <source>
        <dbReference type="Pfam" id="PF17131"/>
    </source>
</evidence>
<organism evidence="2">
    <name type="scientific">hydrothermal vent metagenome</name>
    <dbReference type="NCBI Taxonomy" id="652676"/>
    <lineage>
        <taxon>unclassified sequences</taxon>
        <taxon>metagenomes</taxon>
        <taxon>ecological metagenomes</taxon>
    </lineage>
</organism>
<dbReference type="AlphaFoldDB" id="A0A3B0ZAW8"/>
<sequence>MNHRAISQTILATMLALLYPFAVIAETPTEAAQPLSGVEIVERCYYKNGGEDQRSRLLVTSTLTNGRKVSSEYVRLWKNYGGKDGIVDKVVLYTASAHNQGLAFMRWGYVNGSDRLADQWVYLPEMRIVKRISKRSPEEMDWGFSDDDLRVRDIDEDKHRFVEERTVEGKVFYIVESIPRHDPVYGKRISWFSKGEDWEHCLESRVDYFDKEMKMVKKQYVTWRQIKGAWVWETGIVKNFRTDSTIVYDAKEIEVNVGLEDREFSTRALARGYRR</sequence>
<evidence type="ECO:0000313" key="2">
    <source>
        <dbReference type="EMBL" id="VAW90545.1"/>
    </source>
</evidence>
<accession>A0A3B0ZAW8</accession>
<dbReference type="EMBL" id="UOFQ01000206">
    <property type="protein sequence ID" value="VAW90545.1"/>
    <property type="molecule type" value="Genomic_DNA"/>
</dbReference>
<dbReference type="Gene3D" id="2.50.20.10">
    <property type="entry name" value="Lipoprotein localisation LolA/LolB/LppX"/>
    <property type="match status" value="1"/>
</dbReference>
<gene>
    <name evidence="2" type="ORF">MNBD_GAMMA17-1793</name>
</gene>
<dbReference type="InterPro" id="IPR033399">
    <property type="entry name" value="TP_0789-like"/>
</dbReference>
<dbReference type="CDD" id="cd16329">
    <property type="entry name" value="LolA_like"/>
    <property type="match status" value="1"/>
</dbReference>
<name>A0A3B0ZAW8_9ZZZZ</name>
<proteinExistence type="predicted"/>
<reference evidence="2" key="1">
    <citation type="submission" date="2018-06" db="EMBL/GenBank/DDBJ databases">
        <authorList>
            <person name="Zhirakovskaya E."/>
        </authorList>
    </citation>
    <scope>NUCLEOTIDE SEQUENCE</scope>
</reference>
<feature type="domain" description="Uncharacterized protein TP-0789" evidence="1">
    <location>
        <begin position="89"/>
        <end position="271"/>
    </location>
</feature>